<dbReference type="PATRIC" id="fig|1121439.3.peg.2884"/>
<dbReference type="FunFam" id="3.30.1360.200:FF:000002">
    <property type="entry name" value="Preprotein translocase subunit SecD"/>
    <property type="match status" value="1"/>
</dbReference>
<keyword evidence="8 10" id="KW-0811">Translocation</keyword>
<evidence type="ECO:0000259" key="13">
    <source>
        <dbReference type="Pfam" id="PF22599"/>
    </source>
</evidence>
<dbReference type="Gene3D" id="1.20.1640.10">
    <property type="entry name" value="Multidrug efflux transporter AcrB transmembrane domain"/>
    <property type="match status" value="1"/>
</dbReference>
<evidence type="ECO:0000256" key="1">
    <source>
        <dbReference type="ARBA" id="ARBA00004651"/>
    </source>
</evidence>
<dbReference type="GO" id="GO:0043952">
    <property type="term" value="P:protein transport by the Sec complex"/>
    <property type="evidence" value="ECO:0007669"/>
    <property type="project" value="UniProtKB-UniRule"/>
</dbReference>
<evidence type="ECO:0000256" key="7">
    <source>
        <dbReference type="ARBA" id="ARBA00022989"/>
    </source>
</evidence>
<dbReference type="PRINTS" id="PR00702">
    <property type="entry name" value="ACRIFLAVINRP"/>
</dbReference>
<dbReference type="InterPro" id="IPR022813">
    <property type="entry name" value="SecD/SecF_arch_bac"/>
</dbReference>
<comment type="caution">
    <text evidence="14">The sequence shown here is derived from an EMBL/GenBank/DDBJ whole genome shotgun (WGS) entry which is preliminary data.</text>
</comment>
<keyword evidence="4" id="KW-0997">Cell inner membrane</keyword>
<keyword evidence="5 10" id="KW-0812">Transmembrane</keyword>
<evidence type="ECO:0000256" key="6">
    <source>
        <dbReference type="ARBA" id="ARBA00022927"/>
    </source>
</evidence>
<name>S7T1E4_9BACT</name>
<evidence type="ECO:0000256" key="2">
    <source>
        <dbReference type="ARBA" id="ARBA00022448"/>
    </source>
</evidence>
<dbReference type="eggNOG" id="COG0342">
    <property type="taxonomic scope" value="Bacteria"/>
</dbReference>
<dbReference type="InterPro" id="IPR022646">
    <property type="entry name" value="SecD/SecF_CS"/>
</dbReference>
<dbReference type="GO" id="GO:0015450">
    <property type="term" value="F:protein-transporting ATPase activity"/>
    <property type="evidence" value="ECO:0007669"/>
    <property type="project" value="InterPro"/>
</dbReference>
<evidence type="ECO:0000259" key="11">
    <source>
        <dbReference type="Pfam" id="PF02355"/>
    </source>
</evidence>
<dbReference type="RefSeq" id="WP_020888192.1">
    <property type="nucleotide sequence ID" value="NZ_ATHI01000032.1"/>
</dbReference>
<evidence type="ECO:0000256" key="10">
    <source>
        <dbReference type="HAMAP-Rule" id="MF_01463"/>
    </source>
</evidence>
<feature type="transmembrane region" description="Helical" evidence="10">
    <location>
        <begin position="497"/>
        <end position="518"/>
    </location>
</feature>
<feature type="domain" description="SecDF P1 head subdomain" evidence="13">
    <location>
        <begin position="246"/>
        <end position="349"/>
    </location>
</feature>
<dbReference type="GO" id="GO:0006605">
    <property type="term" value="P:protein targeting"/>
    <property type="evidence" value="ECO:0007669"/>
    <property type="project" value="UniProtKB-UniRule"/>
</dbReference>
<dbReference type="InterPro" id="IPR048631">
    <property type="entry name" value="SecD_1st"/>
</dbReference>
<dbReference type="OrthoDB" id="9805019at2"/>
<evidence type="ECO:0000256" key="3">
    <source>
        <dbReference type="ARBA" id="ARBA00022475"/>
    </source>
</evidence>
<evidence type="ECO:0000256" key="9">
    <source>
        <dbReference type="ARBA" id="ARBA00023136"/>
    </source>
</evidence>
<protein>
    <recommendedName>
        <fullName evidence="10">Protein translocase subunit SecD</fullName>
    </recommendedName>
</protein>
<keyword evidence="3 10" id="KW-1003">Cell membrane</keyword>
<gene>
    <name evidence="10" type="primary">secD</name>
    <name evidence="14" type="ORF">dsat_1496</name>
</gene>
<reference evidence="14 15" key="1">
    <citation type="journal article" date="2013" name="Genome Announc.">
        <title>Draft genome sequences for three mercury-methylating, sulfate-reducing bacteria.</title>
        <authorList>
            <person name="Brown S.D."/>
            <person name="Hurt R.A.Jr."/>
            <person name="Gilmour C.C."/>
            <person name="Elias D.A."/>
        </authorList>
    </citation>
    <scope>NUCLEOTIDE SEQUENCE [LARGE SCALE GENOMIC DNA]</scope>
    <source>
        <strain evidence="14 15">DSM 16529</strain>
    </source>
</reference>
<feature type="transmembrane region" description="Helical" evidence="10">
    <location>
        <begin position="370"/>
        <end position="392"/>
    </location>
</feature>
<dbReference type="GO" id="GO:0005886">
    <property type="term" value="C:plasma membrane"/>
    <property type="evidence" value="ECO:0007669"/>
    <property type="project" value="UniProtKB-SubCell"/>
</dbReference>
<keyword evidence="15" id="KW-1185">Reference proteome</keyword>
<dbReference type="InterPro" id="IPR048634">
    <property type="entry name" value="SecD_SecF_C"/>
</dbReference>
<dbReference type="GO" id="GO:0065002">
    <property type="term" value="P:intracellular protein transmembrane transport"/>
    <property type="evidence" value="ECO:0007669"/>
    <property type="project" value="UniProtKB-UniRule"/>
</dbReference>
<accession>S7T1E4</accession>
<dbReference type="HAMAP" id="MF_01463_B">
    <property type="entry name" value="SecD_B"/>
    <property type="match status" value="1"/>
</dbReference>
<dbReference type="Pfam" id="PF21760">
    <property type="entry name" value="SecD_1st"/>
    <property type="match status" value="1"/>
</dbReference>
<dbReference type="Gene3D" id="3.30.70.3400">
    <property type="match status" value="1"/>
</dbReference>
<dbReference type="FunFam" id="1.20.1640.10:FF:000004">
    <property type="entry name" value="Protein translocase subunit SecD"/>
    <property type="match status" value="1"/>
</dbReference>
<dbReference type="PANTHER" id="PTHR30081:SF1">
    <property type="entry name" value="PROTEIN TRANSLOCASE SUBUNIT SECD"/>
    <property type="match status" value="1"/>
</dbReference>
<evidence type="ECO:0000259" key="12">
    <source>
        <dbReference type="Pfam" id="PF21760"/>
    </source>
</evidence>
<proteinExistence type="inferred from homology"/>
<dbReference type="InterPro" id="IPR055344">
    <property type="entry name" value="SecD_SecF_C_bact"/>
</dbReference>
<evidence type="ECO:0000313" key="14">
    <source>
        <dbReference type="EMBL" id="EPR30356.1"/>
    </source>
</evidence>
<dbReference type="NCBIfam" id="TIGR01129">
    <property type="entry name" value="secD"/>
    <property type="match status" value="1"/>
</dbReference>
<dbReference type="STRING" id="1121439.dsat_1496"/>
<dbReference type="Gene3D" id="3.30.1360.200">
    <property type="match status" value="1"/>
</dbReference>
<evidence type="ECO:0000313" key="15">
    <source>
        <dbReference type="Proteomes" id="UP000014975"/>
    </source>
</evidence>
<evidence type="ECO:0000256" key="8">
    <source>
        <dbReference type="ARBA" id="ARBA00023010"/>
    </source>
</evidence>
<dbReference type="AlphaFoldDB" id="S7T1E4"/>
<feature type="transmembrane region" description="Helical" evidence="10">
    <location>
        <begin position="463"/>
        <end position="485"/>
    </location>
</feature>
<feature type="domain" description="Protein export membrane protein SecD/SecF C-terminal" evidence="11">
    <location>
        <begin position="353"/>
        <end position="521"/>
    </location>
</feature>
<dbReference type="InterPro" id="IPR054384">
    <property type="entry name" value="SecDF_P1_head"/>
</dbReference>
<feature type="domain" description="Protein translocase subunit SecDF P1" evidence="12">
    <location>
        <begin position="155"/>
        <end position="214"/>
    </location>
</feature>
<comment type="subunit">
    <text evidence="10">Forms a complex with SecF. Part of the essential Sec protein translocation apparatus which comprises SecA, SecYEG and auxiliary proteins SecDF. Other proteins may also be involved.</text>
</comment>
<keyword evidence="2 10" id="KW-0813">Transport</keyword>
<comment type="subcellular location">
    <subcellularLocation>
        <location evidence="1 10">Cell membrane</location>
        <topology evidence="1 10">Multi-pass membrane protein</topology>
    </subcellularLocation>
</comment>
<keyword evidence="6 10" id="KW-0653">Protein transport</keyword>
<evidence type="ECO:0000256" key="4">
    <source>
        <dbReference type="ARBA" id="ARBA00022519"/>
    </source>
</evidence>
<evidence type="ECO:0000256" key="5">
    <source>
        <dbReference type="ARBA" id="ARBA00022692"/>
    </source>
</evidence>
<feature type="transmembrane region" description="Helical" evidence="10">
    <location>
        <begin position="399"/>
        <end position="417"/>
    </location>
</feature>
<keyword evidence="7 10" id="KW-1133">Transmembrane helix</keyword>
<dbReference type="SUPFAM" id="SSF82866">
    <property type="entry name" value="Multidrug efflux transporter AcrB transmembrane domain"/>
    <property type="match status" value="1"/>
</dbReference>
<keyword evidence="9 10" id="KW-0472">Membrane</keyword>
<dbReference type="NCBIfam" id="TIGR00916">
    <property type="entry name" value="2A0604s01"/>
    <property type="match status" value="1"/>
</dbReference>
<dbReference type="Pfam" id="PF22599">
    <property type="entry name" value="SecDF_P1_head"/>
    <property type="match status" value="1"/>
</dbReference>
<dbReference type="Pfam" id="PF02355">
    <property type="entry name" value="SecD_SecF_C"/>
    <property type="match status" value="1"/>
</dbReference>
<dbReference type="Pfam" id="PF07549">
    <property type="entry name" value="Sec_GG"/>
    <property type="match status" value="1"/>
</dbReference>
<dbReference type="PANTHER" id="PTHR30081">
    <property type="entry name" value="PROTEIN-EXPORT MEMBRANE PROTEIN SEC"/>
    <property type="match status" value="1"/>
</dbReference>
<organism evidence="14 15">
    <name type="scientific">Alkalidesulfovibrio alkalitolerans DSM 16529</name>
    <dbReference type="NCBI Taxonomy" id="1121439"/>
    <lineage>
        <taxon>Bacteria</taxon>
        <taxon>Pseudomonadati</taxon>
        <taxon>Thermodesulfobacteriota</taxon>
        <taxon>Desulfovibrionia</taxon>
        <taxon>Desulfovibrionales</taxon>
        <taxon>Desulfovibrionaceae</taxon>
        <taxon>Alkalidesulfovibrio</taxon>
    </lineage>
</organism>
<comment type="function">
    <text evidence="10">Part of the Sec protein translocase complex. Interacts with the SecYEG preprotein conducting channel. SecDF uses the proton motive force (PMF) to complete protein translocation after the ATP-dependent function of SecA.</text>
</comment>
<feature type="transmembrane region" description="Helical" evidence="10">
    <location>
        <begin position="423"/>
        <end position="442"/>
    </location>
</feature>
<sequence length="533" mass="57746">MKLRLGLRIGLILVVTLLGLAYMLPSFPSVRDSALGSMLPEKQINLGLDLKGGIHLTLEADVDTALTNQLAQFGNEIRDIARDEKIALLRPSTRPGQRLAFTLLRADQQGEMDALLSKSFRNLVVQNRARTADDRVEYLLAFTPEYRDYLAEMTVEQAVTTIRNRIDQFGVAEPDIRKQSGGRIQVQLPGLDEPERAIAIIGQTAHLEFRLVDDNVDIERASGGMLPPGRELMTMRVTNPDGSFLERPVVVHSEAALTGEYIVDAGTAFDTWNQPYVSMTFDTRGARLFERITGENVGRKLAIVLDGSVYSAPVIQDRIAGGRAQITGSFTVNQAHDLALVLRAGALPAPVTVLEQRTVGPSLGQESIDAGVNAALIGFGLVVVFMVVYYGMAGVIANVVLMLNIVLIMAGLAAFGATLTLPGIAGIILTIGMAVDANVLIFERIREDLRNGLTPRAAIDEGYQRATMTILDANITTVIAALVLYEFGTGPVRGFAVTLTLGILASMFTAIFVSRVLFDVMTERRNAPAKLSI</sequence>
<dbReference type="InterPro" id="IPR001036">
    <property type="entry name" value="Acrflvin-R"/>
</dbReference>
<dbReference type="Proteomes" id="UP000014975">
    <property type="component" value="Unassembled WGS sequence"/>
</dbReference>
<comment type="caution">
    <text evidence="10">Lacks conserved residue(s) required for the propagation of feature annotation.</text>
</comment>
<dbReference type="EMBL" id="ATHI01000032">
    <property type="protein sequence ID" value="EPR30356.1"/>
    <property type="molecule type" value="Genomic_DNA"/>
</dbReference>
<comment type="similarity">
    <text evidence="10">Belongs to the SecD/SecF family. SecD subfamily.</text>
</comment>
<dbReference type="InterPro" id="IPR005791">
    <property type="entry name" value="SecD"/>
</dbReference>